<dbReference type="AlphaFoldDB" id="A0A4Y7UHC1"/>
<comment type="caution">
    <text evidence="10">The sequence shown here is derived from an EMBL/GenBank/DDBJ whole genome shotgun (WGS) entry which is preliminary data.</text>
</comment>
<dbReference type="InterPro" id="IPR012944">
    <property type="entry name" value="SusD_RagB_dom"/>
</dbReference>
<dbReference type="Proteomes" id="UP000298340">
    <property type="component" value="Unassembled WGS sequence"/>
</dbReference>
<dbReference type="EMBL" id="QWDN01000001">
    <property type="protein sequence ID" value="TEB45766.1"/>
    <property type="molecule type" value="Genomic_DNA"/>
</dbReference>
<proteinExistence type="inferred from homology"/>
<evidence type="ECO:0000259" key="8">
    <source>
        <dbReference type="Pfam" id="PF14322"/>
    </source>
</evidence>
<protein>
    <submittedName>
        <fullName evidence="9">Outer membrane starch-binding protein</fullName>
    </submittedName>
    <submittedName>
        <fullName evidence="10">RagB/SusD family nutrient uptake outer membrane protein</fullName>
    </submittedName>
</protein>
<accession>A0A4Y7UHC1</accession>
<evidence type="ECO:0000256" key="1">
    <source>
        <dbReference type="ARBA" id="ARBA00004442"/>
    </source>
</evidence>
<evidence type="ECO:0000313" key="10">
    <source>
        <dbReference type="EMBL" id="TEB45766.1"/>
    </source>
</evidence>
<comment type="subcellular location">
    <subcellularLocation>
        <location evidence="1">Cell outer membrane</location>
    </subcellularLocation>
</comment>
<dbReference type="InterPro" id="IPR011990">
    <property type="entry name" value="TPR-like_helical_dom_sf"/>
</dbReference>
<keyword evidence="3 6" id="KW-0732">Signal</keyword>
<reference evidence="9" key="3">
    <citation type="submission" date="2019-03" db="EMBL/GenBank/DDBJ databases">
        <authorList>
            <person name="Whitman W."/>
            <person name="Huntemann M."/>
            <person name="Clum A."/>
            <person name="Pillay M."/>
            <person name="Palaniappan K."/>
            <person name="Varghese N."/>
            <person name="Mikhailova N."/>
            <person name="Stamatis D."/>
            <person name="Reddy T."/>
            <person name="Daum C."/>
            <person name="Shapiro N."/>
            <person name="Ivanova N."/>
            <person name="Kyrpides N."/>
            <person name="Woyke T."/>
        </authorList>
    </citation>
    <scope>NUCLEOTIDE SEQUENCE</scope>
    <source>
        <strain evidence="9">P5626</strain>
    </source>
</reference>
<feature type="chain" id="PRO_5043204796" evidence="6">
    <location>
        <begin position="25"/>
        <end position="483"/>
    </location>
</feature>
<reference evidence="10 12" key="2">
    <citation type="journal article" date="2018" name="Syst. Appl. Microbiol.">
        <title>Flavobacterium circumlabens sp. nov. and Flavobacterium cupreum sp. nov., two psychrotrophic species isolated from Antarctic environmental samples.</title>
        <authorList>
            <person name="Kralova S."/>
            <person name="Busse H.J."/>
            <person name="Svec P."/>
            <person name="Maslanova I."/>
            <person name="Stankova E."/>
            <person name="Bartak M."/>
            <person name="Sedlacek I."/>
        </authorList>
    </citation>
    <scope>NUCLEOTIDE SEQUENCE [LARGE SCALE GENOMIC DNA]</scope>
    <source>
        <strain evidence="10 12">CCM 8828</strain>
    </source>
</reference>
<keyword evidence="5" id="KW-0998">Cell outer membrane</keyword>
<dbReference type="Pfam" id="PF07980">
    <property type="entry name" value="SusD_RagB"/>
    <property type="match status" value="1"/>
</dbReference>
<organism evidence="10 12">
    <name type="scientific">Flavobacterium circumlabens</name>
    <dbReference type="NCBI Taxonomy" id="2133765"/>
    <lineage>
        <taxon>Bacteria</taxon>
        <taxon>Pseudomonadati</taxon>
        <taxon>Bacteroidota</taxon>
        <taxon>Flavobacteriia</taxon>
        <taxon>Flavobacteriales</taxon>
        <taxon>Flavobacteriaceae</taxon>
        <taxon>Flavobacterium</taxon>
    </lineage>
</organism>
<feature type="domain" description="RagB/SusD" evidence="7">
    <location>
        <begin position="292"/>
        <end position="483"/>
    </location>
</feature>
<evidence type="ECO:0000256" key="4">
    <source>
        <dbReference type="ARBA" id="ARBA00023136"/>
    </source>
</evidence>
<dbReference type="Pfam" id="PF14322">
    <property type="entry name" value="SusD-like_3"/>
    <property type="match status" value="1"/>
</dbReference>
<dbReference type="OrthoDB" id="5694214at2"/>
<feature type="signal peptide" evidence="6">
    <location>
        <begin position="1"/>
        <end position="24"/>
    </location>
</feature>
<evidence type="ECO:0000256" key="6">
    <source>
        <dbReference type="SAM" id="SignalP"/>
    </source>
</evidence>
<evidence type="ECO:0000313" key="9">
    <source>
        <dbReference type="EMBL" id="TCN60612.1"/>
    </source>
</evidence>
<keyword evidence="11" id="KW-1185">Reference proteome</keyword>
<dbReference type="InterPro" id="IPR033985">
    <property type="entry name" value="SusD-like_N"/>
</dbReference>
<evidence type="ECO:0000256" key="3">
    <source>
        <dbReference type="ARBA" id="ARBA00022729"/>
    </source>
</evidence>
<gene>
    <name evidence="10" type="ORF">D0809_01810</name>
    <name evidence="9" type="ORF">EV142_101184</name>
</gene>
<evidence type="ECO:0000313" key="12">
    <source>
        <dbReference type="Proteomes" id="UP000298340"/>
    </source>
</evidence>
<dbReference type="GO" id="GO:0009279">
    <property type="term" value="C:cell outer membrane"/>
    <property type="evidence" value="ECO:0007669"/>
    <property type="project" value="UniProtKB-SubCell"/>
</dbReference>
<dbReference type="EMBL" id="SLWA01000001">
    <property type="protein sequence ID" value="TCN60612.1"/>
    <property type="molecule type" value="Genomic_DNA"/>
</dbReference>
<dbReference type="CDD" id="cd08977">
    <property type="entry name" value="SusD"/>
    <property type="match status" value="1"/>
</dbReference>
<evidence type="ECO:0000313" key="11">
    <source>
        <dbReference type="Proteomes" id="UP000295270"/>
    </source>
</evidence>
<keyword evidence="4" id="KW-0472">Membrane</keyword>
<dbReference type="SUPFAM" id="SSF48452">
    <property type="entry name" value="TPR-like"/>
    <property type="match status" value="1"/>
</dbReference>
<sequence length="483" mass="53946">MKNTIKNIILIISAFTVLSLSSCSDYLNTEPTTETTVESTGKVIATAAEAESRMTSVYASFGGEYWQLDYFFNGDAQTDNAYAGSDNTQNFQQDEYRILSTNTNVSRDWGYIYDNINKCNFILNYIDEPKDLPAARKEEMIGEASLVRALNLFHAVQLWGDVPIATKAVVNVNQDNFEEVYPQLYPTRKPKQEVYAAIIADCETAIQKAPASTNKFRANKGAANALLAKVYATKDNPDWAKVKQYSDAVITGAYTLLPNYENLFDTAHEGNSESIWEANGEGWGSPVGAWGTSMFYGTDWKKFMTPSNDLIQTFTNEGDVVRKKSSVIVKEVSWTDNYWTSAGYPFAYKMRITDGKQNFYILRLADIILLKAEALAQTGDNAGAMTLVNQVRARVGLPKVSAASQGDALDLILKERKMELAFEGHRWFDLKRTAKAIEILSKQKDDKGAILPYAGNLNQDRLLWPIPQTKKDANPNLIQNPGY</sequence>
<name>A0A4Y7UHC1_9FLAO</name>
<evidence type="ECO:0000256" key="2">
    <source>
        <dbReference type="ARBA" id="ARBA00006275"/>
    </source>
</evidence>
<dbReference type="RefSeq" id="WP_132031812.1">
    <property type="nucleotide sequence ID" value="NZ_QWDN01000001.1"/>
</dbReference>
<feature type="domain" description="SusD-like N-terminal" evidence="8">
    <location>
        <begin position="25"/>
        <end position="231"/>
    </location>
</feature>
<dbReference type="PROSITE" id="PS51257">
    <property type="entry name" value="PROKAR_LIPOPROTEIN"/>
    <property type="match status" value="1"/>
</dbReference>
<evidence type="ECO:0000259" key="7">
    <source>
        <dbReference type="Pfam" id="PF07980"/>
    </source>
</evidence>
<evidence type="ECO:0000256" key="5">
    <source>
        <dbReference type="ARBA" id="ARBA00023237"/>
    </source>
</evidence>
<comment type="similarity">
    <text evidence="2">Belongs to the SusD family.</text>
</comment>
<dbReference type="Proteomes" id="UP000295270">
    <property type="component" value="Unassembled WGS sequence"/>
</dbReference>
<reference evidence="9 11" key="1">
    <citation type="journal article" date="2015" name="Stand. Genomic Sci.">
        <title>Genomic Encyclopedia of Bacterial and Archaeal Type Strains, Phase III: the genomes of soil and plant-associated and newly described type strains.</title>
        <authorList>
            <person name="Whitman W.B."/>
            <person name="Woyke T."/>
            <person name="Klenk H.P."/>
            <person name="Zhou Y."/>
            <person name="Lilburn T.G."/>
            <person name="Beck B.J."/>
            <person name="De Vos P."/>
            <person name="Vandamme P."/>
            <person name="Eisen J.A."/>
            <person name="Garrity G."/>
            <person name="Hugenholtz P."/>
            <person name="Kyrpides N.C."/>
        </authorList>
    </citation>
    <scope>NUCLEOTIDE SEQUENCE [LARGE SCALE GENOMIC DNA]</scope>
    <source>
        <strain evidence="9 11">P5626</strain>
    </source>
</reference>
<dbReference type="Gene3D" id="1.25.40.390">
    <property type="match status" value="1"/>
</dbReference>